<dbReference type="EMBL" id="BGZK01000416">
    <property type="protein sequence ID" value="GBP42349.1"/>
    <property type="molecule type" value="Genomic_DNA"/>
</dbReference>
<accession>A0A4C1VVX0</accession>
<evidence type="ECO:0000313" key="1">
    <source>
        <dbReference type="EMBL" id="GBP42349.1"/>
    </source>
</evidence>
<reference evidence="1 2" key="1">
    <citation type="journal article" date="2019" name="Commun. Biol.">
        <title>The bagworm genome reveals a unique fibroin gene that provides high tensile strength.</title>
        <authorList>
            <person name="Kono N."/>
            <person name="Nakamura H."/>
            <person name="Ohtoshi R."/>
            <person name="Tomita M."/>
            <person name="Numata K."/>
            <person name="Arakawa K."/>
        </authorList>
    </citation>
    <scope>NUCLEOTIDE SEQUENCE [LARGE SCALE GENOMIC DNA]</scope>
</reference>
<keyword evidence="2" id="KW-1185">Reference proteome</keyword>
<organism evidence="1 2">
    <name type="scientific">Eumeta variegata</name>
    <name type="common">Bagworm moth</name>
    <name type="synonym">Eumeta japonica</name>
    <dbReference type="NCBI Taxonomy" id="151549"/>
    <lineage>
        <taxon>Eukaryota</taxon>
        <taxon>Metazoa</taxon>
        <taxon>Ecdysozoa</taxon>
        <taxon>Arthropoda</taxon>
        <taxon>Hexapoda</taxon>
        <taxon>Insecta</taxon>
        <taxon>Pterygota</taxon>
        <taxon>Neoptera</taxon>
        <taxon>Endopterygota</taxon>
        <taxon>Lepidoptera</taxon>
        <taxon>Glossata</taxon>
        <taxon>Ditrysia</taxon>
        <taxon>Tineoidea</taxon>
        <taxon>Psychidae</taxon>
        <taxon>Oiketicinae</taxon>
        <taxon>Eumeta</taxon>
    </lineage>
</organism>
<protein>
    <submittedName>
        <fullName evidence="1">Uncharacterized protein</fullName>
    </submittedName>
</protein>
<gene>
    <name evidence="1" type="ORF">EVAR_29606_1</name>
</gene>
<evidence type="ECO:0000313" key="2">
    <source>
        <dbReference type="Proteomes" id="UP000299102"/>
    </source>
</evidence>
<name>A0A4C1VVX0_EUMVA</name>
<sequence>MRARRGRRGGGCGLAGDDVFTRVELPYRDVNETDVIPRAFAQLKPKIFLLQSGAHALALIKIGCSDVRIGCRITYHHRSRTEGSAGAGAGRGRGGATCGDAAVCSGRVRQPVWRRVPARAPLAPQLARPRTTMFSTLINNLLARGSFREIAVIDVTTS</sequence>
<proteinExistence type="predicted"/>
<dbReference type="Proteomes" id="UP000299102">
    <property type="component" value="Unassembled WGS sequence"/>
</dbReference>
<comment type="caution">
    <text evidence="1">The sequence shown here is derived from an EMBL/GenBank/DDBJ whole genome shotgun (WGS) entry which is preliminary data.</text>
</comment>
<dbReference type="AlphaFoldDB" id="A0A4C1VVX0"/>